<comment type="caution">
    <text evidence="2">The sequence shown here is derived from an EMBL/GenBank/DDBJ whole genome shotgun (WGS) entry which is preliminary data.</text>
</comment>
<protein>
    <submittedName>
        <fullName evidence="2">Uncharacterized protein</fullName>
    </submittedName>
</protein>
<dbReference type="EMBL" id="CAJPDS010000025">
    <property type="protein sequence ID" value="CAF9920211.1"/>
    <property type="molecule type" value="Genomic_DNA"/>
</dbReference>
<keyword evidence="3" id="KW-1185">Reference proteome</keyword>
<organism evidence="2 3">
    <name type="scientific">Heterodermia speciosa</name>
    <dbReference type="NCBI Taxonomy" id="116794"/>
    <lineage>
        <taxon>Eukaryota</taxon>
        <taxon>Fungi</taxon>
        <taxon>Dikarya</taxon>
        <taxon>Ascomycota</taxon>
        <taxon>Pezizomycotina</taxon>
        <taxon>Lecanoromycetes</taxon>
        <taxon>OSLEUM clade</taxon>
        <taxon>Lecanoromycetidae</taxon>
        <taxon>Caliciales</taxon>
        <taxon>Physciaceae</taxon>
        <taxon>Heterodermia</taxon>
    </lineage>
</organism>
<proteinExistence type="predicted"/>
<evidence type="ECO:0000256" key="1">
    <source>
        <dbReference type="SAM" id="MobiDB-lite"/>
    </source>
</evidence>
<sequence>MAVAIEAKSLSTVLSIADDPPQNPRDGAGPVQEQLVLYIARVPGSRGMRLYNRTSRNTLTLSDIFLTTMKPLQKMVTAPDVESCLYYVHLDSIDDKKLLGEPPQDIEVVPPESVSGESVQSHPDGTIKRKPIPASPQPVLAHSPNYSVKHYTPAPSPRPHLGGAAQPNPRTELRGPRPMQPRLHTSEDMQPHRTLYVEHDLSPRRWSGQPTSKAPELPPKPDASNMNTGSENHEARVIGSYHPHERERSDIMLPAQAHLQRSSTNNDFSLTLIRRYNGLQSNVGKIVHQAEPKGNGYDQQGHRSGSLLRTSNGVTIIDMLSPGYMKFDTPAIGQEDGVTGKVHSQRQSTSDINPSESLYWPVNSFRRHLQTLPTHKRPQEHRLESNDSYLSKVRRRSRVDMVGYNQASSVGSDLDTLSPGNPASPVESEARGFVFETPWHSFCEFSTGISGRSLKCKHNLGSTSEAISELRFNLPSSKAFAPSLKPPLSADTTRESKRASIFSRHGRSRSASGYADIQSPGGKVELEDRMDLSLGQERAGGGFGGKQAKLGKLIIESQGLKMLDLLVAANVALWWKVYERAA</sequence>
<feature type="compositionally biased region" description="Basic and acidic residues" evidence="1">
    <location>
        <begin position="184"/>
        <end position="203"/>
    </location>
</feature>
<evidence type="ECO:0000313" key="3">
    <source>
        <dbReference type="Proteomes" id="UP000664521"/>
    </source>
</evidence>
<evidence type="ECO:0000313" key="2">
    <source>
        <dbReference type="EMBL" id="CAF9920211.1"/>
    </source>
</evidence>
<accession>A0A8H3FG06</accession>
<gene>
    <name evidence="2" type="ORF">HETSPECPRED_004195</name>
</gene>
<feature type="compositionally biased region" description="Low complexity" evidence="1">
    <location>
        <begin position="107"/>
        <end position="121"/>
    </location>
</feature>
<dbReference type="AlphaFoldDB" id="A0A8H3FG06"/>
<feature type="region of interest" description="Disordered" evidence="1">
    <location>
        <begin position="483"/>
        <end position="521"/>
    </location>
</feature>
<name>A0A8H3FG06_9LECA</name>
<dbReference type="Proteomes" id="UP000664521">
    <property type="component" value="Unassembled WGS sequence"/>
</dbReference>
<feature type="region of interest" description="Disordered" evidence="1">
    <location>
        <begin position="99"/>
        <end position="232"/>
    </location>
</feature>
<dbReference type="OrthoDB" id="5426191at2759"/>
<reference evidence="2" key="1">
    <citation type="submission" date="2021-03" db="EMBL/GenBank/DDBJ databases">
        <authorList>
            <person name="Tagirdzhanova G."/>
        </authorList>
    </citation>
    <scope>NUCLEOTIDE SEQUENCE</scope>
</reference>